<proteinExistence type="predicted"/>
<accession>A0A538SA25</accession>
<organism evidence="1 2">
    <name type="scientific">Eiseniibacteriota bacterium</name>
    <dbReference type="NCBI Taxonomy" id="2212470"/>
    <lineage>
        <taxon>Bacteria</taxon>
        <taxon>Candidatus Eiseniibacteriota</taxon>
    </lineage>
</organism>
<dbReference type="PANTHER" id="PTHR33361:SF2">
    <property type="entry name" value="DUF885 DOMAIN-CONTAINING PROTEIN"/>
    <property type="match status" value="1"/>
</dbReference>
<reference evidence="1 2" key="1">
    <citation type="journal article" date="2019" name="Nat. Microbiol.">
        <title>Mediterranean grassland soil C-N compound turnover is dependent on rainfall and depth, and is mediated by genomically divergent microorganisms.</title>
        <authorList>
            <person name="Diamond S."/>
            <person name="Andeer P.F."/>
            <person name="Li Z."/>
            <person name="Crits-Christoph A."/>
            <person name="Burstein D."/>
            <person name="Anantharaman K."/>
            <person name="Lane K.R."/>
            <person name="Thomas B.C."/>
            <person name="Pan C."/>
            <person name="Northen T.R."/>
            <person name="Banfield J.F."/>
        </authorList>
    </citation>
    <scope>NUCLEOTIDE SEQUENCE [LARGE SCALE GENOMIC DNA]</scope>
    <source>
        <strain evidence="1">WS_1</strain>
    </source>
</reference>
<sequence>KPCEVKVMGMHEAPYATIAYYRGPSADGKRPGTYMINTYMPETRPRYEAEALAFHESVPGHHLQISIAQELTGIPEFRKHQGVTAYVEGWALYTEHLADEMGLYSSDVDRLGMLSFDAWRACRLVVDTGIHSMGWPRQKAIDYMTENSLLAENNIVNEVDRYITWPGQALAYKLGQREILSLRAEAKEKLGARFDIKAFHDAVLGNGAVALPVLRQQVEAYIAQVAEGKPAPASATHRAEP</sequence>
<gene>
    <name evidence="1" type="ORF">E6K71_07660</name>
</gene>
<dbReference type="Pfam" id="PF05960">
    <property type="entry name" value="DUF885"/>
    <property type="match status" value="1"/>
</dbReference>
<dbReference type="Proteomes" id="UP000316292">
    <property type="component" value="Unassembled WGS sequence"/>
</dbReference>
<evidence type="ECO:0000313" key="2">
    <source>
        <dbReference type="Proteomes" id="UP000316292"/>
    </source>
</evidence>
<dbReference type="InterPro" id="IPR010281">
    <property type="entry name" value="DUF885"/>
</dbReference>
<comment type="caution">
    <text evidence="1">The sequence shown here is derived from an EMBL/GenBank/DDBJ whole genome shotgun (WGS) entry which is preliminary data.</text>
</comment>
<protein>
    <submittedName>
        <fullName evidence="1">DUF885 domain-containing protein</fullName>
    </submittedName>
</protein>
<dbReference type="PANTHER" id="PTHR33361">
    <property type="entry name" value="GLR0591 PROTEIN"/>
    <property type="match status" value="1"/>
</dbReference>
<name>A0A538SA25_UNCEI</name>
<dbReference type="AlphaFoldDB" id="A0A538SA25"/>
<feature type="non-terminal residue" evidence="1">
    <location>
        <position position="1"/>
    </location>
</feature>
<evidence type="ECO:0000313" key="1">
    <source>
        <dbReference type="EMBL" id="TMQ48230.1"/>
    </source>
</evidence>
<dbReference type="EMBL" id="VBOR01000084">
    <property type="protein sequence ID" value="TMQ48230.1"/>
    <property type="molecule type" value="Genomic_DNA"/>
</dbReference>